<keyword evidence="1" id="KW-1133">Transmembrane helix</keyword>
<keyword evidence="1" id="KW-0812">Transmembrane</keyword>
<organism evidence="2 3">
    <name type="scientific">Salinispira pacifica</name>
    <dbReference type="NCBI Taxonomy" id="1307761"/>
    <lineage>
        <taxon>Bacteria</taxon>
        <taxon>Pseudomonadati</taxon>
        <taxon>Spirochaetota</taxon>
        <taxon>Spirochaetia</taxon>
        <taxon>Spirochaetales</taxon>
        <taxon>Spirochaetaceae</taxon>
        <taxon>Salinispira</taxon>
    </lineage>
</organism>
<evidence type="ECO:0000313" key="3">
    <source>
        <dbReference type="Proteomes" id="UP000018680"/>
    </source>
</evidence>
<proteinExistence type="predicted"/>
<reference evidence="2 3" key="1">
    <citation type="journal article" date="2015" name="Stand. Genomic Sci.">
        <title>Complete genome sequence and description of Salinispira pacifica gen. nov., sp. nov., a novel spirochaete isolated form a hypersaline microbial mat.</title>
        <authorList>
            <person name="Ben Hania W."/>
            <person name="Joseph M."/>
            <person name="Schumann P."/>
            <person name="Bunk B."/>
            <person name="Fiebig A."/>
            <person name="Sproer C."/>
            <person name="Klenk H.P."/>
            <person name="Fardeau M.L."/>
            <person name="Spring S."/>
        </authorList>
    </citation>
    <scope>NUCLEOTIDE SEQUENCE [LARGE SCALE GENOMIC DNA]</scope>
    <source>
        <strain evidence="2 3">L21-RPul-D2</strain>
    </source>
</reference>
<feature type="transmembrane region" description="Helical" evidence="1">
    <location>
        <begin position="12"/>
        <end position="31"/>
    </location>
</feature>
<gene>
    <name evidence="2" type="ORF">L21SP2_1587</name>
</gene>
<keyword evidence="1" id="KW-0472">Membrane</keyword>
<dbReference type="HOGENOM" id="CLU_2920116_0_0_12"/>
<name>V5WHE7_9SPIO</name>
<evidence type="ECO:0000256" key="1">
    <source>
        <dbReference type="SAM" id="Phobius"/>
    </source>
</evidence>
<accession>V5WHE7</accession>
<dbReference type="KEGG" id="slr:L21SP2_1587"/>
<dbReference type="EMBL" id="CP006939">
    <property type="protein sequence ID" value="AHC14974.1"/>
    <property type="molecule type" value="Genomic_DNA"/>
</dbReference>
<dbReference type="AlphaFoldDB" id="V5WHE7"/>
<dbReference type="RefSeq" id="WP_024267894.1">
    <property type="nucleotide sequence ID" value="NC_023035.1"/>
</dbReference>
<feature type="transmembrane region" description="Helical" evidence="1">
    <location>
        <begin position="38"/>
        <end position="60"/>
    </location>
</feature>
<protein>
    <submittedName>
        <fullName evidence="2">Uncharacterized protein</fullName>
    </submittedName>
</protein>
<keyword evidence="3" id="KW-1185">Reference proteome</keyword>
<sequence>MMRISTLSEILRPILAITAGLFISSWLFHGVERIRGKIIMAEALILTSAVLLIISSGFFVY</sequence>
<dbReference type="Proteomes" id="UP000018680">
    <property type="component" value="Chromosome"/>
</dbReference>
<evidence type="ECO:0000313" key="2">
    <source>
        <dbReference type="EMBL" id="AHC14974.1"/>
    </source>
</evidence>